<keyword evidence="2" id="KW-0489">Methyltransferase</keyword>
<sequence>MEKQNPLEDSGIRPIAEAHHADVSHEHPRVEATQEDTEMALDDKTDQTEGHQTTTSQIQAHSDTQATKAGTSYLPSEAAAEPYQAKTSNLPQPVSQHENPDVDMVAAEVSQTEIQRNPSPVEAYVGSVSNVQNPNPEVDDGYYPTSLRIDSESSDTDSALGSDVQSSTVSLRESLYESVEENGRAYHKYKEGVYYLPNDDVEQDRLNLQHHLWTLTLDGRLHLAPISNPQRVLDIGTGTGLWALEYAERNPSATVIGTGTFPSLPQYQSTYLPSDLSAIQPEYVPPNCQFEIDDAEDEWSWSQKFDFIHGRMLFTCFKNPAEIFHQAFASLKPGGYMEMQDVLFDYLSIDDTHVGSCIKAWNSKLHEGARRIGRDWRCTKDYARWMQEAGFEGVVERRFAWPSNTWPKGRKQKLLGLWSMSNFLEGLPAISMAIMTRAHGMTREEVEVGMVDVRKDIKSKAIHAYVPVYVVYGRKPMPSPLPWQNPSPPSDPEATVT</sequence>
<gene>
    <name evidence="2" type="primary">tdiE_0</name>
    <name evidence="2" type="ORF">LHYA1_G006220</name>
</gene>
<feature type="region of interest" description="Disordered" evidence="1">
    <location>
        <begin position="1"/>
        <end position="98"/>
    </location>
</feature>
<feature type="compositionally biased region" description="Basic and acidic residues" evidence="1">
    <location>
        <begin position="16"/>
        <end position="32"/>
    </location>
</feature>
<dbReference type="AlphaFoldDB" id="A0A8H8R297"/>
<name>A0A8H8R297_9HELO</name>
<dbReference type="GO" id="GO:0008168">
    <property type="term" value="F:methyltransferase activity"/>
    <property type="evidence" value="ECO:0007669"/>
    <property type="project" value="UniProtKB-KW"/>
</dbReference>
<dbReference type="SUPFAM" id="SSF53335">
    <property type="entry name" value="S-adenosyl-L-methionine-dependent methyltransferases"/>
    <property type="match status" value="1"/>
</dbReference>
<evidence type="ECO:0000313" key="3">
    <source>
        <dbReference type="Proteomes" id="UP000431533"/>
    </source>
</evidence>
<accession>A0A8H8R297</accession>
<evidence type="ECO:0000256" key="1">
    <source>
        <dbReference type="SAM" id="MobiDB-lite"/>
    </source>
</evidence>
<dbReference type="GeneID" id="41986418"/>
<comment type="caution">
    <text evidence="2">The sequence shown here is derived from an EMBL/GenBank/DDBJ whole genome shotgun (WGS) entry which is preliminary data.</text>
</comment>
<keyword evidence="2" id="KW-0808">Transferase</keyword>
<dbReference type="RefSeq" id="XP_031004367.1">
    <property type="nucleotide sequence ID" value="XM_031151160.1"/>
</dbReference>
<dbReference type="CDD" id="cd02440">
    <property type="entry name" value="AdoMet_MTases"/>
    <property type="match status" value="1"/>
</dbReference>
<dbReference type="Pfam" id="PF13489">
    <property type="entry name" value="Methyltransf_23"/>
    <property type="match status" value="1"/>
</dbReference>
<reference evidence="2 3" key="1">
    <citation type="submission" date="2018-05" db="EMBL/GenBank/DDBJ databases">
        <title>Genome sequencing and assembly of the regulated plant pathogen Lachnellula willkommii and related sister species for the development of diagnostic species identification markers.</title>
        <authorList>
            <person name="Giroux E."/>
            <person name="Bilodeau G."/>
        </authorList>
    </citation>
    <scope>NUCLEOTIDE SEQUENCE [LARGE SCALE GENOMIC DNA]</scope>
    <source>
        <strain evidence="2 3">CBS 185.66</strain>
    </source>
</reference>
<evidence type="ECO:0000313" key="2">
    <source>
        <dbReference type="EMBL" id="TVY25579.1"/>
    </source>
</evidence>
<dbReference type="InterPro" id="IPR029063">
    <property type="entry name" value="SAM-dependent_MTases_sf"/>
</dbReference>
<dbReference type="Proteomes" id="UP000431533">
    <property type="component" value="Unassembled WGS sequence"/>
</dbReference>
<dbReference type="GO" id="GO:0032259">
    <property type="term" value="P:methylation"/>
    <property type="evidence" value="ECO:0007669"/>
    <property type="project" value="UniProtKB-KW"/>
</dbReference>
<organism evidence="2 3">
    <name type="scientific">Lachnellula hyalina</name>
    <dbReference type="NCBI Taxonomy" id="1316788"/>
    <lineage>
        <taxon>Eukaryota</taxon>
        <taxon>Fungi</taxon>
        <taxon>Dikarya</taxon>
        <taxon>Ascomycota</taxon>
        <taxon>Pezizomycotina</taxon>
        <taxon>Leotiomycetes</taxon>
        <taxon>Helotiales</taxon>
        <taxon>Lachnaceae</taxon>
        <taxon>Lachnellula</taxon>
    </lineage>
</organism>
<proteinExistence type="predicted"/>
<keyword evidence="3" id="KW-1185">Reference proteome</keyword>
<dbReference type="Gene3D" id="3.40.50.150">
    <property type="entry name" value="Vaccinia Virus protein VP39"/>
    <property type="match status" value="1"/>
</dbReference>
<feature type="compositionally biased region" description="Polar residues" evidence="1">
    <location>
        <begin position="85"/>
        <end position="97"/>
    </location>
</feature>
<dbReference type="PANTHER" id="PTHR43591">
    <property type="entry name" value="METHYLTRANSFERASE"/>
    <property type="match status" value="1"/>
</dbReference>
<dbReference type="PANTHER" id="PTHR43591:SF102">
    <property type="entry name" value="S-ADENOSYL-L-METHIONINE-DEPENDENT METHYLTRANSFERASE"/>
    <property type="match status" value="1"/>
</dbReference>
<dbReference type="OrthoDB" id="2013972at2759"/>
<feature type="compositionally biased region" description="Polar residues" evidence="1">
    <location>
        <begin position="50"/>
        <end position="74"/>
    </location>
</feature>
<dbReference type="EMBL" id="QGMH01000091">
    <property type="protein sequence ID" value="TVY25579.1"/>
    <property type="molecule type" value="Genomic_DNA"/>
</dbReference>
<protein>
    <submittedName>
        <fullName evidence="2">Putative methyltransferase</fullName>
    </submittedName>
</protein>